<dbReference type="GO" id="GO:1990115">
    <property type="term" value="P:RNA polymerase III assembly"/>
    <property type="evidence" value="ECO:0007669"/>
    <property type="project" value="TreeGrafter"/>
</dbReference>
<dbReference type="CDD" id="cd23157">
    <property type="entry name" value="Prefoldin_5"/>
    <property type="match status" value="1"/>
</dbReference>
<sequence length="152" mass="17103">MSQPQQQINVADLELPQLTEVKKQLDDELTHLTNSFSQLKAAQSKFRGCLDNVSEVKPENASKTLLVPLTNSLYVPGKLVNTENVIVDIGTGYYVSKTRAEATKYYQTKVDFITTNLNTLQTTIETKQQNMNYLLQVMQSKMQASRQAQTAN</sequence>
<comment type="similarity">
    <text evidence="1">Belongs to the prefoldin subunit alpha family.</text>
</comment>
<reference evidence="4" key="1">
    <citation type="submission" date="2021-01" db="EMBL/GenBank/DDBJ databases">
        <authorList>
            <person name="Kaushik A."/>
        </authorList>
    </citation>
    <scope>NUCLEOTIDE SEQUENCE</scope>
    <source>
        <strain evidence="4">AG5</strain>
        <strain evidence="3">Type strain: AG8-Rh-89/</strain>
    </source>
</reference>
<name>A0A8H3DS79_9AGAM</name>
<dbReference type="InterPro" id="IPR004127">
    <property type="entry name" value="Prefoldin_subunit_alpha"/>
</dbReference>
<gene>
    <name evidence="3" type="ORF">RDB_LOCUS135555</name>
    <name evidence="4" type="ORF">RDB_LOCUS7073</name>
</gene>
<evidence type="ECO:0000313" key="5">
    <source>
        <dbReference type="Proteomes" id="UP000663827"/>
    </source>
</evidence>
<dbReference type="InterPro" id="IPR009053">
    <property type="entry name" value="Prefoldin"/>
</dbReference>
<organism evidence="4 5">
    <name type="scientific">Rhizoctonia solani</name>
    <dbReference type="NCBI Taxonomy" id="456999"/>
    <lineage>
        <taxon>Eukaryota</taxon>
        <taxon>Fungi</taxon>
        <taxon>Dikarya</taxon>
        <taxon>Basidiomycota</taxon>
        <taxon>Agaricomycotina</taxon>
        <taxon>Agaricomycetes</taxon>
        <taxon>Cantharellales</taxon>
        <taxon>Ceratobasidiaceae</taxon>
        <taxon>Rhizoctonia</taxon>
    </lineage>
</organism>
<dbReference type="Proteomes" id="UP000663850">
    <property type="component" value="Unassembled WGS sequence"/>
</dbReference>
<keyword evidence="2" id="KW-0143">Chaperone</keyword>
<dbReference type="Gene3D" id="1.10.287.370">
    <property type="match status" value="1"/>
</dbReference>
<dbReference type="GO" id="GO:1990113">
    <property type="term" value="P:RNA polymerase I assembly"/>
    <property type="evidence" value="ECO:0007669"/>
    <property type="project" value="TreeGrafter"/>
</dbReference>
<evidence type="ECO:0008006" key="6">
    <source>
        <dbReference type="Google" id="ProtNLM"/>
    </source>
</evidence>
<dbReference type="EMBL" id="CAJNJQ010000152">
    <property type="protein sequence ID" value="CAE7059787.1"/>
    <property type="molecule type" value="Genomic_DNA"/>
</dbReference>
<evidence type="ECO:0000256" key="1">
    <source>
        <dbReference type="ARBA" id="ARBA00010048"/>
    </source>
</evidence>
<dbReference type="PANTHER" id="PTHR12674">
    <property type="entry name" value="PREFOLDIN SUBUNIT 5"/>
    <property type="match status" value="1"/>
</dbReference>
<dbReference type="GO" id="GO:0051082">
    <property type="term" value="F:unfolded protein binding"/>
    <property type="evidence" value="ECO:0007669"/>
    <property type="project" value="InterPro"/>
</dbReference>
<dbReference type="NCBIfam" id="TIGR00293">
    <property type="entry name" value="prefoldin subunit alpha"/>
    <property type="match status" value="1"/>
</dbReference>
<dbReference type="GO" id="GO:0016272">
    <property type="term" value="C:prefoldin complex"/>
    <property type="evidence" value="ECO:0007669"/>
    <property type="project" value="InterPro"/>
</dbReference>
<dbReference type="Pfam" id="PF02996">
    <property type="entry name" value="Prefoldin"/>
    <property type="match status" value="1"/>
</dbReference>
<evidence type="ECO:0000313" key="3">
    <source>
        <dbReference type="EMBL" id="CAE6533675.1"/>
    </source>
</evidence>
<proteinExistence type="inferred from homology"/>
<dbReference type="SUPFAM" id="SSF46579">
    <property type="entry name" value="Prefoldin"/>
    <property type="match status" value="1"/>
</dbReference>
<evidence type="ECO:0000313" key="4">
    <source>
        <dbReference type="EMBL" id="CAE7059787.1"/>
    </source>
</evidence>
<dbReference type="GO" id="GO:0005737">
    <property type="term" value="C:cytoplasm"/>
    <property type="evidence" value="ECO:0007669"/>
    <property type="project" value="TreeGrafter"/>
</dbReference>
<dbReference type="InterPro" id="IPR011599">
    <property type="entry name" value="PFD_alpha_archaea"/>
</dbReference>
<dbReference type="EMBL" id="CAJMWZ010007171">
    <property type="protein sequence ID" value="CAE6533675.1"/>
    <property type="molecule type" value="Genomic_DNA"/>
</dbReference>
<protein>
    <recommendedName>
        <fullName evidence="6">Prefoldin subunit 5</fullName>
    </recommendedName>
</protein>
<dbReference type="Proteomes" id="UP000663827">
    <property type="component" value="Unassembled WGS sequence"/>
</dbReference>
<comment type="caution">
    <text evidence="4">The sequence shown here is derived from an EMBL/GenBank/DDBJ whole genome shotgun (WGS) entry which is preliminary data.</text>
</comment>
<accession>A0A8H3DS79</accession>
<evidence type="ECO:0000256" key="2">
    <source>
        <dbReference type="ARBA" id="ARBA00023186"/>
    </source>
</evidence>
<dbReference type="GO" id="GO:0006457">
    <property type="term" value="P:protein folding"/>
    <property type="evidence" value="ECO:0007669"/>
    <property type="project" value="InterPro"/>
</dbReference>
<dbReference type="AlphaFoldDB" id="A0A8H3DS79"/>
<dbReference type="PANTHER" id="PTHR12674:SF2">
    <property type="entry name" value="PREFOLDIN SUBUNIT 5"/>
    <property type="match status" value="1"/>
</dbReference>
<dbReference type="FunFam" id="1.10.287.370:FF:000004">
    <property type="entry name" value="Probable prefoldin subunit 5"/>
    <property type="match status" value="1"/>
</dbReference>
<dbReference type="GO" id="GO:1990114">
    <property type="term" value="P:RNA polymerase II core complex assembly"/>
    <property type="evidence" value="ECO:0007669"/>
    <property type="project" value="TreeGrafter"/>
</dbReference>